<feature type="region of interest" description="Disordered" evidence="1">
    <location>
        <begin position="55"/>
        <end position="80"/>
    </location>
</feature>
<sequence>MNEMAMGCARGEDGQPKQALSVTVADPTTSTIMYWQVGDFMPKIAHVHRMSIPNHKQPTAEEAAEQTKRSQIAAKTQRHDEVRVENLGSKTVAGVLAEGMRTVRTIPAGEEGNDLPLEVINEQWTSKELGLTVILVDDDPRRGRTTVEFEDLSLGEPDPAVFAAPAGYKVVEQHQEETVVAQ</sequence>
<evidence type="ECO:0000313" key="2">
    <source>
        <dbReference type="EMBL" id="XCB34647.1"/>
    </source>
</evidence>
<gene>
    <name evidence="2" type="ORF">RBB77_07075</name>
</gene>
<name>A0AAU7ZUN4_9BACT</name>
<accession>A0AAU7ZUN4</accession>
<dbReference type="KEGG" id="tpsc:RBB77_07075"/>
<dbReference type="EMBL" id="CP132942">
    <property type="protein sequence ID" value="XCB34647.1"/>
    <property type="molecule type" value="Genomic_DNA"/>
</dbReference>
<organism evidence="2">
    <name type="scientific">Tunturiibacter psychrotolerans</name>
    <dbReference type="NCBI Taxonomy" id="3069686"/>
    <lineage>
        <taxon>Bacteria</taxon>
        <taxon>Pseudomonadati</taxon>
        <taxon>Acidobacteriota</taxon>
        <taxon>Terriglobia</taxon>
        <taxon>Terriglobales</taxon>
        <taxon>Acidobacteriaceae</taxon>
        <taxon>Tunturiibacter</taxon>
    </lineage>
</organism>
<reference evidence="2" key="1">
    <citation type="submission" date="2023-08" db="EMBL/GenBank/DDBJ databases">
        <authorList>
            <person name="Messyasz A."/>
            <person name="Mannisto M.K."/>
            <person name="Kerkhof L.J."/>
            <person name="Haggblom M."/>
        </authorList>
    </citation>
    <scope>NUCLEOTIDE SEQUENCE</scope>
    <source>
        <strain evidence="2">X5P6</strain>
    </source>
</reference>
<reference evidence="2" key="2">
    <citation type="journal article" date="2024" name="Environ. Microbiol.">
        <title>Genome analysis and description of Tunturibacter gen. nov. expands the diversity of Terriglobia in tundra soils.</title>
        <authorList>
            <person name="Messyasz A."/>
            <person name="Mannisto M.K."/>
            <person name="Kerkhof L.J."/>
            <person name="Haggblom M.M."/>
        </authorList>
    </citation>
    <scope>NUCLEOTIDE SEQUENCE</scope>
    <source>
        <strain evidence="2">X5P6</strain>
    </source>
</reference>
<dbReference type="AlphaFoldDB" id="A0AAU7ZUN4"/>
<dbReference type="RefSeq" id="WP_353065987.1">
    <property type="nucleotide sequence ID" value="NZ_CP132942.1"/>
</dbReference>
<evidence type="ECO:0000256" key="1">
    <source>
        <dbReference type="SAM" id="MobiDB-lite"/>
    </source>
</evidence>
<proteinExistence type="predicted"/>
<protein>
    <submittedName>
        <fullName evidence="2">Uncharacterized protein</fullName>
    </submittedName>
</protein>